<sequence length="80" mass="9730">VDLLRYLKITLYDFIQKTNETFKLGIEFTKWLTLYNKYRHPFGHVGNHKYGNPFYHHWLKNNLNDGSFQFWYFSPAVLLA</sequence>
<evidence type="ECO:0000313" key="1">
    <source>
        <dbReference type="EMBL" id="MER2492048.1"/>
    </source>
</evidence>
<protein>
    <submittedName>
        <fullName evidence="1">Tryptophan 7-halogenase</fullName>
    </submittedName>
</protein>
<dbReference type="Pfam" id="PF04820">
    <property type="entry name" value="Trp_halogenase"/>
    <property type="match status" value="1"/>
</dbReference>
<organism evidence="1 2">
    <name type="scientific">Catenovulum sediminis</name>
    <dbReference type="NCBI Taxonomy" id="1740262"/>
    <lineage>
        <taxon>Bacteria</taxon>
        <taxon>Pseudomonadati</taxon>
        <taxon>Pseudomonadota</taxon>
        <taxon>Gammaproteobacteria</taxon>
        <taxon>Alteromonadales</taxon>
        <taxon>Alteromonadaceae</taxon>
        <taxon>Catenovulum</taxon>
    </lineage>
</organism>
<dbReference type="Gene3D" id="3.50.50.60">
    <property type="entry name" value="FAD/NAD(P)-binding domain"/>
    <property type="match status" value="1"/>
</dbReference>
<reference evidence="1 2" key="1">
    <citation type="submission" date="2024-06" db="EMBL/GenBank/DDBJ databases">
        <authorList>
            <person name="Chen R.Y."/>
        </authorList>
    </citation>
    <scope>NUCLEOTIDE SEQUENCE [LARGE SCALE GENOMIC DNA]</scope>
    <source>
        <strain evidence="1 2">D2</strain>
    </source>
</reference>
<dbReference type="EMBL" id="JBELOE010000190">
    <property type="protein sequence ID" value="MER2492048.1"/>
    <property type="molecule type" value="Genomic_DNA"/>
</dbReference>
<feature type="non-terminal residue" evidence="1">
    <location>
        <position position="1"/>
    </location>
</feature>
<gene>
    <name evidence="1" type="ORF">ABS311_09155</name>
</gene>
<evidence type="ECO:0000313" key="2">
    <source>
        <dbReference type="Proteomes" id="UP001467690"/>
    </source>
</evidence>
<dbReference type="InterPro" id="IPR006905">
    <property type="entry name" value="Flavin_halogenase"/>
</dbReference>
<keyword evidence="2" id="KW-1185">Reference proteome</keyword>
<accession>A0ABV1RGI1</accession>
<proteinExistence type="predicted"/>
<comment type="caution">
    <text evidence="1">The sequence shown here is derived from an EMBL/GenBank/DDBJ whole genome shotgun (WGS) entry which is preliminary data.</text>
</comment>
<dbReference type="InterPro" id="IPR036188">
    <property type="entry name" value="FAD/NAD-bd_sf"/>
</dbReference>
<name>A0ABV1RGI1_9ALTE</name>
<dbReference type="Proteomes" id="UP001467690">
    <property type="component" value="Unassembled WGS sequence"/>
</dbReference>
<dbReference type="RefSeq" id="WP_350401558.1">
    <property type="nucleotide sequence ID" value="NZ_JBELOE010000190.1"/>
</dbReference>